<dbReference type="InterPro" id="IPR045464">
    <property type="entry name" value="Hrt3/FBXO9_C"/>
</dbReference>
<dbReference type="GeneID" id="30198374"/>
<dbReference type="PANTHER" id="PTHR12874:SF9">
    <property type="entry name" value="F-BOX ONLY PROTEIN 48"/>
    <property type="match status" value="1"/>
</dbReference>
<evidence type="ECO:0000313" key="3">
    <source>
        <dbReference type="EMBL" id="ODQ62731.1"/>
    </source>
</evidence>
<dbReference type="EMBL" id="KV454208">
    <property type="protein sequence ID" value="ODQ62731.1"/>
    <property type="molecule type" value="Genomic_DNA"/>
</dbReference>
<evidence type="ECO:0000256" key="1">
    <source>
        <dbReference type="ARBA" id="ARBA00022786"/>
    </source>
</evidence>
<dbReference type="PANTHER" id="PTHR12874">
    <property type="entry name" value="F-BOX ONLY PROTEIN 48-RELATED"/>
    <property type="match status" value="1"/>
</dbReference>
<organism evidence="3 4">
    <name type="scientific">Wickerhamomyces anomalus (strain ATCC 58044 / CBS 1984 / NCYC 433 / NRRL Y-366-8)</name>
    <name type="common">Yeast</name>
    <name type="synonym">Hansenula anomala</name>
    <dbReference type="NCBI Taxonomy" id="683960"/>
    <lineage>
        <taxon>Eukaryota</taxon>
        <taxon>Fungi</taxon>
        <taxon>Dikarya</taxon>
        <taxon>Ascomycota</taxon>
        <taxon>Saccharomycotina</taxon>
        <taxon>Saccharomycetes</taxon>
        <taxon>Phaffomycetales</taxon>
        <taxon>Wickerhamomycetaceae</taxon>
        <taxon>Wickerhamomyces</taxon>
    </lineage>
</organism>
<sequence>MEISTEQRALEVYEKGVAKESLGSLGDAIRYYSSALKIHKDVEKLYRKKLHDEYQKELNDRIAETPAPLLDSLAALKLSENTNDEVADDDNKGDREEEELIEPCYLLNILTDDILLEIITILIRIDPHSNFKLASTCHRLGKLCFGTVAFRTISKLVYPHQVYSSSSIQLNNITKDQEEMVKNWDFNWPSMLNDRPFLKYHGTYISKVSYISEGAADYSFYAPVKLVTYFRYLRFHPDGTVLKLTTTDDPNVIIPQFKKENVGSWKSATIARFYLEMDGQVIIESKTELYKFVEELQISSLGYRKFHRLNWITSFTVNKEGERGYFSLKKEKPFNFSSVKSYMVDYE</sequence>
<keyword evidence="4" id="KW-1185">Reference proteome</keyword>
<evidence type="ECO:0000259" key="2">
    <source>
        <dbReference type="Pfam" id="PF19270"/>
    </source>
</evidence>
<reference evidence="3 4" key="1">
    <citation type="journal article" date="2016" name="Proc. Natl. Acad. Sci. U.S.A.">
        <title>Comparative genomics of biotechnologically important yeasts.</title>
        <authorList>
            <person name="Riley R."/>
            <person name="Haridas S."/>
            <person name="Wolfe K.H."/>
            <person name="Lopes M.R."/>
            <person name="Hittinger C.T."/>
            <person name="Goeker M."/>
            <person name="Salamov A.A."/>
            <person name="Wisecaver J.H."/>
            <person name="Long T.M."/>
            <person name="Calvey C.H."/>
            <person name="Aerts A.L."/>
            <person name="Barry K.W."/>
            <person name="Choi C."/>
            <person name="Clum A."/>
            <person name="Coughlan A.Y."/>
            <person name="Deshpande S."/>
            <person name="Douglass A.P."/>
            <person name="Hanson S.J."/>
            <person name="Klenk H.-P."/>
            <person name="LaButti K.M."/>
            <person name="Lapidus A."/>
            <person name="Lindquist E.A."/>
            <person name="Lipzen A.M."/>
            <person name="Meier-Kolthoff J.P."/>
            <person name="Ohm R.A."/>
            <person name="Otillar R.P."/>
            <person name="Pangilinan J.L."/>
            <person name="Peng Y."/>
            <person name="Rokas A."/>
            <person name="Rosa C.A."/>
            <person name="Scheuner C."/>
            <person name="Sibirny A.A."/>
            <person name="Slot J.C."/>
            <person name="Stielow J.B."/>
            <person name="Sun H."/>
            <person name="Kurtzman C.P."/>
            <person name="Blackwell M."/>
            <person name="Grigoriev I.V."/>
            <person name="Jeffries T.W."/>
        </authorList>
    </citation>
    <scope>NUCLEOTIDE SEQUENCE [LARGE SCALE GENOMIC DNA]</scope>
    <source>
        <strain evidence="4">ATCC 58044 / CBS 1984 / NCYC 433 / NRRL Y-366-8</strain>
    </source>
</reference>
<name>A0A1E3PBH8_WICAA</name>
<protein>
    <recommendedName>
        <fullName evidence="2">F-box protein Hrt3/FBXO9 C-terminal domain-containing protein</fullName>
    </recommendedName>
</protein>
<dbReference type="RefSeq" id="XP_019041938.1">
    <property type="nucleotide sequence ID" value="XM_019181128.1"/>
</dbReference>
<dbReference type="Proteomes" id="UP000094112">
    <property type="component" value="Unassembled WGS sequence"/>
</dbReference>
<feature type="domain" description="F-box protein Hrt3/FBXO9 C-terminal" evidence="2">
    <location>
        <begin position="181"/>
        <end position="254"/>
    </location>
</feature>
<dbReference type="GO" id="GO:0071406">
    <property type="term" value="P:cellular response to methylmercury"/>
    <property type="evidence" value="ECO:0007669"/>
    <property type="project" value="EnsemblFungi"/>
</dbReference>
<dbReference type="GO" id="GO:0019005">
    <property type="term" value="C:SCF ubiquitin ligase complex"/>
    <property type="evidence" value="ECO:0007669"/>
    <property type="project" value="EnsemblFungi"/>
</dbReference>
<dbReference type="GO" id="GO:0005737">
    <property type="term" value="C:cytoplasm"/>
    <property type="evidence" value="ECO:0007669"/>
    <property type="project" value="TreeGrafter"/>
</dbReference>
<dbReference type="OrthoDB" id="2117972at2759"/>
<evidence type="ECO:0000313" key="4">
    <source>
        <dbReference type="Proteomes" id="UP000094112"/>
    </source>
</evidence>
<gene>
    <name evidence="3" type="ORF">WICANDRAFT_25316</name>
</gene>
<dbReference type="Pfam" id="PF19270">
    <property type="entry name" value="FBO_C"/>
    <property type="match status" value="1"/>
</dbReference>
<proteinExistence type="predicted"/>
<keyword evidence="1" id="KW-0833">Ubl conjugation pathway</keyword>
<dbReference type="STRING" id="683960.A0A1E3PBH8"/>
<dbReference type="AlphaFoldDB" id="A0A1E3PBH8"/>
<accession>A0A1E3PBH8</accession>
<dbReference type="GO" id="GO:0031146">
    <property type="term" value="P:SCF-dependent proteasomal ubiquitin-dependent protein catabolic process"/>
    <property type="evidence" value="ECO:0007669"/>
    <property type="project" value="EnsemblFungi"/>
</dbReference>